<evidence type="ECO:0000313" key="2">
    <source>
        <dbReference type="EMBL" id="KAL2528568.1"/>
    </source>
</evidence>
<evidence type="ECO:0000313" key="3">
    <source>
        <dbReference type="Proteomes" id="UP001604277"/>
    </source>
</evidence>
<keyword evidence="3" id="KW-1185">Reference proteome</keyword>
<gene>
    <name evidence="2" type="ORF">Fot_21169</name>
</gene>
<proteinExistence type="predicted"/>
<dbReference type="AlphaFoldDB" id="A0ABD1UU37"/>
<dbReference type="EMBL" id="JBFOLJ010000006">
    <property type="protein sequence ID" value="KAL2528568.1"/>
    <property type="molecule type" value="Genomic_DNA"/>
</dbReference>
<dbReference type="Proteomes" id="UP001604277">
    <property type="component" value="Unassembled WGS sequence"/>
</dbReference>
<evidence type="ECO:0000256" key="1">
    <source>
        <dbReference type="SAM" id="MobiDB-lite"/>
    </source>
</evidence>
<sequence>MRSVLQEIGALTLDEKLIELGERIGSLRAHRTSAQIGVDQTSTGIATAESGKTDVLRNDIDKNGKYQSTNSLKTLTFPTFPQKNASSRQSDSCGYNYQTGGGMSQRNNAGNDWPMKQVYVAIQTTSGSSSAA</sequence>
<feature type="compositionally biased region" description="Polar residues" evidence="1">
    <location>
        <begin position="76"/>
        <end position="110"/>
    </location>
</feature>
<name>A0ABD1UU37_9LAMI</name>
<feature type="region of interest" description="Disordered" evidence="1">
    <location>
        <begin position="76"/>
        <end position="111"/>
    </location>
</feature>
<accession>A0ABD1UU37</accession>
<comment type="caution">
    <text evidence="2">The sequence shown here is derived from an EMBL/GenBank/DDBJ whole genome shotgun (WGS) entry which is preliminary data.</text>
</comment>
<protein>
    <submittedName>
        <fullName evidence="2">Uncharacterized protein</fullName>
    </submittedName>
</protein>
<reference evidence="3" key="1">
    <citation type="submission" date="2024-07" db="EMBL/GenBank/DDBJ databases">
        <title>Two chromosome-level genome assemblies of Korean endemic species Abeliophyllum distichum and Forsythia ovata (Oleaceae).</title>
        <authorList>
            <person name="Jang H."/>
        </authorList>
    </citation>
    <scope>NUCLEOTIDE SEQUENCE [LARGE SCALE GENOMIC DNA]</scope>
</reference>
<organism evidence="2 3">
    <name type="scientific">Forsythia ovata</name>
    <dbReference type="NCBI Taxonomy" id="205694"/>
    <lineage>
        <taxon>Eukaryota</taxon>
        <taxon>Viridiplantae</taxon>
        <taxon>Streptophyta</taxon>
        <taxon>Embryophyta</taxon>
        <taxon>Tracheophyta</taxon>
        <taxon>Spermatophyta</taxon>
        <taxon>Magnoliopsida</taxon>
        <taxon>eudicotyledons</taxon>
        <taxon>Gunneridae</taxon>
        <taxon>Pentapetalae</taxon>
        <taxon>asterids</taxon>
        <taxon>lamiids</taxon>
        <taxon>Lamiales</taxon>
        <taxon>Oleaceae</taxon>
        <taxon>Forsythieae</taxon>
        <taxon>Forsythia</taxon>
    </lineage>
</organism>